<dbReference type="eggNOG" id="COG1404">
    <property type="taxonomic scope" value="Bacteria"/>
</dbReference>
<dbReference type="STRING" id="856793.MICA_224"/>
<evidence type="ECO:0000256" key="3">
    <source>
        <dbReference type="ARBA" id="ARBA00022825"/>
    </source>
</evidence>
<dbReference type="AlphaFoldDB" id="G2KP62"/>
<keyword evidence="4" id="KW-0732">Signal</keyword>
<keyword evidence="6" id="KW-1185">Reference proteome</keyword>
<evidence type="ECO:0000313" key="5">
    <source>
        <dbReference type="EMBL" id="AEP08570.1"/>
    </source>
</evidence>
<dbReference type="InterPro" id="IPR036852">
    <property type="entry name" value="Peptidase_S8/S53_dom_sf"/>
</dbReference>
<dbReference type="Proteomes" id="UP000009286">
    <property type="component" value="Chromosome"/>
</dbReference>
<dbReference type="EMBL" id="CP002382">
    <property type="protein sequence ID" value="AEP08570.1"/>
    <property type="molecule type" value="Genomic_DNA"/>
</dbReference>
<dbReference type="InterPro" id="IPR036770">
    <property type="entry name" value="Ankyrin_rpt-contain_sf"/>
</dbReference>
<name>G2KP62_MICAA</name>
<reference evidence="5 6" key="1">
    <citation type="journal article" date="2011" name="BMC Genomics">
        <title>Genomic insights into an obligate epibiotic bacterial predator: Micavibrio aeruginosavorus ARL-13.</title>
        <authorList>
            <person name="Wang Z."/>
            <person name="Kadouri D."/>
            <person name="Wu M."/>
        </authorList>
    </citation>
    <scope>NUCLEOTIDE SEQUENCE [LARGE SCALE GENOMIC DNA]</scope>
    <source>
        <strain evidence="5 6">ARL-13</strain>
    </source>
</reference>
<dbReference type="InterPro" id="IPR023828">
    <property type="entry name" value="Peptidase_S8_Ser-AS"/>
</dbReference>
<evidence type="ECO:0000256" key="2">
    <source>
        <dbReference type="ARBA" id="ARBA00022801"/>
    </source>
</evidence>
<gene>
    <name evidence="5" type="ordered locus">MICA_224</name>
</gene>
<evidence type="ECO:0000256" key="1">
    <source>
        <dbReference type="ARBA" id="ARBA00022670"/>
    </source>
</evidence>
<dbReference type="RefSeq" id="WP_014101793.1">
    <property type="nucleotide sequence ID" value="NC_016026.1"/>
</dbReference>
<keyword evidence="3" id="KW-0720">Serine protease</keyword>
<dbReference type="PROSITE" id="PS00138">
    <property type="entry name" value="SUBTILASE_SER"/>
    <property type="match status" value="1"/>
</dbReference>
<dbReference type="KEGG" id="mai:MICA_224"/>
<evidence type="ECO:0000256" key="4">
    <source>
        <dbReference type="SAM" id="SignalP"/>
    </source>
</evidence>
<dbReference type="SUPFAM" id="SSF52743">
    <property type="entry name" value="Subtilisin-like"/>
    <property type="match status" value="1"/>
</dbReference>
<protein>
    <recommendedName>
        <fullName evidence="7">Peptidase S8/S53 domain-containing protein</fullName>
    </recommendedName>
</protein>
<keyword evidence="1" id="KW-0645">Protease</keyword>
<dbReference type="Gene3D" id="1.25.40.20">
    <property type="entry name" value="Ankyrin repeat-containing domain"/>
    <property type="match status" value="1"/>
</dbReference>
<sequence length="896" mass="97657">MNRRHIRTIVASAGLSTLALSLSFNSVAHPALEEADAAAQTQTLATQSDAAQKQFKLNHDLAREVGILGQFLLTQKNANPAYNPKNDPHVRGNIDLIKTLIKDGGNINHNSYGALMVGEEAYSTAFSAMFQVSRLLESTELFDFMMERGADIKSQDVGGRGPMDHAVKAVIDAQDQSRADLRLSLKMMKRLIDGGLSLKDAEETIKIQAGTRMTDIIHNLASAEEFWRAGLIDYATYYRLHYSTPSATHAARTATTITADLLRDHGAKVLDFSAVLPLKPFEYVIQDGDTLDTLAARFAPIMGTRDTEDSRRAIIAHNTGKLPPHAGQTLRIPVAVGQEIDTKPAHAFVFMSDTDTTTSFEKIAKRVGTEYARPDADTATIAADLARINGMAVHAAIPRDRLIIVPYLYDSHAHLAPVIPGPTAGNKPVDLIVVERPAGDTGDHHTDTFRTATGTAFAINPKVDFTRFHAIEESIMFYPGGETSNILRALFNNAAAPLMDNVVFTHSMGMTRSEKLGDQKRVYHTTDTLLYRTTDTVIKRLDASKPIVFQAAGNDWYSGGGRYIQGYSTTHSPRAVIVGSSGMYKTKDSKDQPVHVISTYSSFGGDICAKQPNRRGEQLSGTSFSTPETAALYRQMASWYGDQLNFEEIIAAAMMTASRDVRDFENVGSFQSLFGSPAEVTLQSAPAEFVTNGGGLPHHDRCGPGILDVPAWHAAIQKMLVLKAEKGLAATPVSHTIMATPARITVGHAKKPEYVYQVRVPEDMTLGKLTFKFPHPLGTHGDIAVRTPAGFDLWMPKSFSETVSTFAFAYEDVKAGDMFTIRTTQPLAPGAGIILRGQPTGNSIAALRDALQAVGTLPKPLKTITGDKESDFMYPVDLQRPQPIAPTPIYPSRFER</sequence>
<dbReference type="GO" id="GO:0006508">
    <property type="term" value="P:proteolysis"/>
    <property type="evidence" value="ECO:0007669"/>
    <property type="project" value="UniProtKB-KW"/>
</dbReference>
<keyword evidence="2" id="KW-0378">Hydrolase</keyword>
<dbReference type="GO" id="GO:0004252">
    <property type="term" value="F:serine-type endopeptidase activity"/>
    <property type="evidence" value="ECO:0007669"/>
    <property type="project" value="InterPro"/>
</dbReference>
<organism evidence="5 6">
    <name type="scientific">Micavibrio aeruginosavorus (strain ARL-13)</name>
    <dbReference type="NCBI Taxonomy" id="856793"/>
    <lineage>
        <taxon>Bacteria</taxon>
        <taxon>Pseudomonadati</taxon>
        <taxon>Bdellovibrionota</taxon>
        <taxon>Bdellovibrionia</taxon>
        <taxon>Bdellovibrionales</taxon>
        <taxon>Pseudobdellovibrionaceae</taxon>
        <taxon>Micavibrio</taxon>
    </lineage>
</organism>
<dbReference type="Gene3D" id="3.40.50.200">
    <property type="entry name" value="Peptidase S8/S53 domain"/>
    <property type="match status" value="1"/>
</dbReference>
<accession>G2KP62</accession>
<evidence type="ECO:0000313" key="6">
    <source>
        <dbReference type="Proteomes" id="UP000009286"/>
    </source>
</evidence>
<dbReference type="HOGENOM" id="CLU_320740_0_0_5"/>
<evidence type="ECO:0008006" key="7">
    <source>
        <dbReference type="Google" id="ProtNLM"/>
    </source>
</evidence>
<feature type="signal peptide" evidence="4">
    <location>
        <begin position="1"/>
        <end position="28"/>
    </location>
</feature>
<feature type="chain" id="PRO_5003432862" description="Peptidase S8/S53 domain-containing protein" evidence="4">
    <location>
        <begin position="29"/>
        <end position="896"/>
    </location>
</feature>
<proteinExistence type="predicted"/>